<evidence type="ECO:0000256" key="16">
    <source>
        <dbReference type="ARBA" id="ARBA00022870"/>
    </source>
</evidence>
<dbReference type="GO" id="GO:0016740">
    <property type="term" value="F:transferase activity"/>
    <property type="evidence" value="ECO:0007669"/>
    <property type="project" value="UniProtKB-KW"/>
</dbReference>
<evidence type="ECO:0000256" key="9">
    <source>
        <dbReference type="ARBA" id="ARBA00022723"/>
    </source>
</evidence>
<keyword evidence="20" id="KW-1035">Host cytoplasm</keyword>
<dbReference type="InterPro" id="IPR049824">
    <property type="entry name" value="RtxA-like_C80"/>
</dbReference>
<evidence type="ECO:0000256" key="3">
    <source>
        <dbReference type="ARBA" id="ARBA00004613"/>
    </source>
</evidence>
<evidence type="ECO:0000256" key="2">
    <source>
        <dbReference type="ARBA" id="ARBA00004165"/>
    </source>
</evidence>
<evidence type="ECO:0000256" key="8">
    <source>
        <dbReference type="ARBA" id="ARBA00022679"/>
    </source>
</evidence>
<keyword evidence="19" id="KW-0472">Membrane</keyword>
<keyword evidence="12" id="KW-0788">Thiol protease</keyword>
<dbReference type="GO" id="GO:0044164">
    <property type="term" value="C:host cell cytosol"/>
    <property type="evidence" value="ECO:0007669"/>
    <property type="project" value="UniProtKB-SubCell"/>
</dbReference>
<dbReference type="CDD" id="cd20501">
    <property type="entry name" value="C80_RtxA-like"/>
    <property type="match status" value="1"/>
</dbReference>
<keyword evidence="4" id="KW-1032">Host cell membrane</keyword>
<evidence type="ECO:0000256" key="4">
    <source>
        <dbReference type="ARBA" id="ARBA00022511"/>
    </source>
</evidence>
<evidence type="ECO:0000256" key="14">
    <source>
        <dbReference type="ARBA" id="ARBA00022837"/>
    </source>
</evidence>
<keyword evidence="18" id="KW-0446">Lipid-binding</keyword>
<protein>
    <recommendedName>
        <fullName evidence="22">Peptidase C80 domain-containing protein</fullName>
    </recommendedName>
</protein>
<dbReference type="Gene3D" id="2.150.10.10">
    <property type="entry name" value="Serralysin-like metalloprotease, C-terminal"/>
    <property type="match status" value="1"/>
</dbReference>
<dbReference type="EMBL" id="PEHN01000020">
    <property type="protein sequence ID" value="PHZ26464.1"/>
    <property type="molecule type" value="Genomic_DNA"/>
</dbReference>
<keyword evidence="5" id="KW-0964">Secreted</keyword>
<keyword evidence="10" id="KW-0677">Repeat</keyword>
<keyword evidence="17" id="KW-0843">Virulence</keyword>
<evidence type="ECO:0000256" key="20">
    <source>
        <dbReference type="ARBA" id="ARBA00023200"/>
    </source>
</evidence>
<keyword evidence="9" id="KW-0479">Metal-binding</keyword>
<keyword evidence="11" id="KW-0378">Hydrolase</keyword>
<name>A0A2G4TZR4_YERBE</name>
<evidence type="ECO:0000256" key="10">
    <source>
        <dbReference type="ARBA" id="ARBA00022737"/>
    </source>
</evidence>
<dbReference type="InterPro" id="IPR001343">
    <property type="entry name" value="Hemolysn_Ca-bd"/>
</dbReference>
<evidence type="ECO:0000259" key="22">
    <source>
        <dbReference type="PROSITE" id="PS51771"/>
    </source>
</evidence>
<gene>
    <name evidence="23" type="ORF">CS533_16400</name>
</gene>
<comment type="caution">
    <text evidence="23">The sequence shown here is derived from an EMBL/GenBank/DDBJ whole genome shotgun (WGS) entry which is preliminary data.</text>
</comment>
<dbReference type="GO" id="GO:0005576">
    <property type="term" value="C:extracellular region"/>
    <property type="evidence" value="ECO:0007669"/>
    <property type="project" value="UniProtKB-SubCell"/>
</dbReference>
<dbReference type="Gene3D" id="3.40.50.11050">
    <property type="match status" value="1"/>
</dbReference>
<dbReference type="InterPro" id="IPR011049">
    <property type="entry name" value="Serralysin-like_metalloprot_C"/>
</dbReference>
<sequence>MILTISYFTPYVMVFYTNTRRVIMPKQKLPEVNYLIDGYLDGPKEISLGVYTIIANKNKEVKILVPEISKLGSDKKRVLFSDLSHFLISNFDDNNIPSTIILDSDKITADGEVLARKRDGKWVSNKSVIELIKQQCFYDFYTKNINNSNEGMNSNNTYGIRLSRYTDSLSKRYFSDVINRYINIDLSSYEGSSAENKKVIQQHIKIIKNAISNSYTRLEEVPERIVIKNNPSDSTMPYIYSRSGDLYLSKKPDRSYVFEKIDFSAYEHSLSEEYQRLSAIKNPNAKIKKEIETVSELYKLLSEYNKSSIEFSTGKANGQQPISSINYLMRILDNISLWSRSNKVIIDLLSDVERYKENILPMGSIDSDYFTHDADTYHRELGVDSDPVLADKLFEFERKLQIAESVIDQVRADKGQSESLIIIHKDELAPFFSKSDGSIIKSLVLKAATDNVINKLFKEYVNTIKKDPALSQGKNWITDIHNSDKQFSDSLTTKIAELHPKKNKPITRWPLLTEKVEINEYARVTKSNYEFQIIFQLSHDKLVADSAVKLAGKHHQGATSVIVQLDANGSYRTFGVDAATGLFNLLEEHAFIDLLKQRVNNGKTKLRWQLVGHGEGIKNQESTTLAGQQPDQLANNLGQFYRKLQQHQVDIKPQQISLVGCKMTGFENVQQSFAYQFMKVMGNNGIKSTLSATTKAITVDQEGHKPVVTAREGNSLVTNNAKVIFKWSEQGEIEHQFKAKSKFEYHENINKLNSLSDKNINQPIPESSPSINKTVVHEASATNKLAKIGPKVGRVMQGYGVISALRQVADYNRRVNSGELPPEQIAQMEQDLALTFGAIVSDFSIDGAQYGLNSKLGQGLLKHSKVAAGARVGMPVLSALSSCFDIYQAYNAFSKLAVESDSHSQRDLVVSGVFSTVNASIGIGMGIAMAIGGSLATYAGPVGMIAAVAMLAASQIYSAVTQIERIRDILPEMTIGERIENGLRLFFDMPVTEDIANKVNAKNAQKVRQYILEQQHHTYQELLKNSVDKDTLFYSRGDIRLHEIIHTRPSTSDTTIDYSPGLLGMGRPTVSRNNSSLIATEYKNYSLDEIQGVNDTIVADEYSDGTDNSVVRVGNIEYPVRPDKVLAQNKAALFSLGSGDDTARGYKNKSNVFMVEQGYKEFTGGNQSDTFIFNNPDIGERVSQLDGGEGSDTIILAEPKSDDISNNVNLTSGVYTQLSTGKVQHIAKLSNIENIISHKSTNDTINGNNQDNYLNGLGGKDTIFGYGGNDFIALQAGFAAGGDGIDTYHILQNSTEKTVEVIIAESSESLTSRTETSNILLDYSVEQITSLRRTGNGMLFELENNNGSLTKLVLNDCYQSVEGKLLRVLDYNFITNDGFILTPQWPAELQKATEWFHPIMLAQYSPLSDRRYNRLLEKYHPQEITVRFELDGEKKGHSVTHLIKQPSGEDLILAETVLPPVIRLSVYDMPILMGYLPNYELLGDDRRNVFLAKQNNGLLAGGGGSDDYIIQYNPANPMEIVIDNYDSEQAIDTLIFEGVEAYEFVATADEQDVILTHREKPAEYNRVRLVNYLQDEKYRHLALMDSSDPLMRKDNTLTGVRIHQIEVDTNGKPTVTPRFIPLATDDVNLNTHLVQLSELMASMPVTERIAVSDNYHQGLKNSGTHLTINTELSAA</sequence>
<accession>A0A2G4TZR4</accession>
<evidence type="ECO:0000256" key="17">
    <source>
        <dbReference type="ARBA" id="ARBA00023026"/>
    </source>
</evidence>
<evidence type="ECO:0000256" key="15">
    <source>
        <dbReference type="ARBA" id="ARBA00022842"/>
    </source>
</evidence>
<evidence type="ECO:0000256" key="1">
    <source>
        <dbReference type="ARBA" id="ARBA00001946"/>
    </source>
</evidence>
<evidence type="ECO:0000256" key="19">
    <source>
        <dbReference type="ARBA" id="ARBA00023136"/>
    </source>
</evidence>
<keyword evidence="16" id="KW-1043">Host membrane</keyword>
<feature type="domain" description="Peptidase C80" evidence="22">
    <location>
        <begin position="520"/>
        <end position="727"/>
    </location>
</feature>
<dbReference type="Pfam" id="PF00353">
    <property type="entry name" value="HemolysinCabind"/>
    <property type="match status" value="1"/>
</dbReference>
<dbReference type="GO" id="GO:0090729">
    <property type="term" value="F:toxin activity"/>
    <property type="evidence" value="ECO:0007669"/>
    <property type="project" value="UniProtKB-KW"/>
</dbReference>
<dbReference type="Proteomes" id="UP000229378">
    <property type="component" value="Unassembled WGS sequence"/>
</dbReference>
<evidence type="ECO:0000256" key="11">
    <source>
        <dbReference type="ARBA" id="ARBA00022801"/>
    </source>
</evidence>
<dbReference type="GO" id="GO:0008234">
    <property type="term" value="F:cysteine-type peptidase activity"/>
    <property type="evidence" value="ECO:0007669"/>
    <property type="project" value="UniProtKB-KW"/>
</dbReference>
<evidence type="ECO:0000256" key="21">
    <source>
        <dbReference type="ARBA" id="ARBA00023586"/>
    </source>
</evidence>
<keyword evidence="8" id="KW-0808">Transferase</keyword>
<evidence type="ECO:0000256" key="18">
    <source>
        <dbReference type="ARBA" id="ARBA00023121"/>
    </source>
</evidence>
<reference evidence="23 24" key="1">
    <citation type="submission" date="2017-10" db="EMBL/GenBank/DDBJ databases">
        <authorList>
            <person name="Banno H."/>
            <person name="Chua N.-H."/>
        </authorList>
    </citation>
    <scope>NUCLEOTIDE SEQUENCE [LARGE SCALE GENOMIC DNA]</scope>
    <source>
        <strain evidence="23 24">SCPM-O-B-7607</strain>
    </source>
</reference>
<dbReference type="GO" id="GO:0008289">
    <property type="term" value="F:lipid binding"/>
    <property type="evidence" value="ECO:0007669"/>
    <property type="project" value="UniProtKB-KW"/>
</dbReference>
<evidence type="ECO:0000256" key="7">
    <source>
        <dbReference type="ARBA" id="ARBA00022670"/>
    </source>
</evidence>
<dbReference type="GO" id="GO:0020002">
    <property type="term" value="C:host cell plasma membrane"/>
    <property type="evidence" value="ECO:0007669"/>
    <property type="project" value="UniProtKB-SubCell"/>
</dbReference>
<keyword evidence="7" id="KW-0645">Protease</keyword>
<organism evidence="23 24">
    <name type="scientific">Yersinia bercovieri</name>
    <dbReference type="NCBI Taxonomy" id="634"/>
    <lineage>
        <taxon>Bacteria</taxon>
        <taxon>Pseudomonadati</taxon>
        <taxon>Pseudomonadota</taxon>
        <taxon>Gammaproteobacteria</taxon>
        <taxon>Enterobacterales</taxon>
        <taxon>Yersiniaceae</taxon>
        <taxon>Yersinia</taxon>
    </lineage>
</organism>
<dbReference type="PROSITE" id="PS51771">
    <property type="entry name" value="CGT_MARTX_CPD"/>
    <property type="match status" value="1"/>
</dbReference>
<keyword evidence="15" id="KW-0460">Magnesium</keyword>
<dbReference type="GO" id="GO:0006508">
    <property type="term" value="P:proteolysis"/>
    <property type="evidence" value="ECO:0007669"/>
    <property type="project" value="UniProtKB-KW"/>
</dbReference>
<proteinExistence type="predicted"/>
<keyword evidence="13" id="KW-0068">Autocatalytic cleavage</keyword>
<dbReference type="InterPro" id="IPR020974">
    <property type="entry name" value="CPD_dom"/>
</dbReference>
<comment type="cofactor">
    <cofactor evidence="1">
        <name>Mg(2+)</name>
        <dbReference type="ChEBI" id="CHEBI:18420"/>
    </cofactor>
</comment>
<dbReference type="GO" id="GO:0005509">
    <property type="term" value="F:calcium ion binding"/>
    <property type="evidence" value="ECO:0007669"/>
    <property type="project" value="InterPro"/>
</dbReference>
<evidence type="ECO:0000313" key="23">
    <source>
        <dbReference type="EMBL" id="PHZ26464.1"/>
    </source>
</evidence>
<evidence type="ECO:0000256" key="5">
    <source>
        <dbReference type="ARBA" id="ARBA00022525"/>
    </source>
</evidence>
<dbReference type="InterPro" id="IPR038383">
    <property type="entry name" value="CPD_dom_sf"/>
</dbReference>
<evidence type="ECO:0000256" key="13">
    <source>
        <dbReference type="ARBA" id="ARBA00022813"/>
    </source>
</evidence>
<evidence type="ECO:0000256" key="6">
    <source>
        <dbReference type="ARBA" id="ARBA00022656"/>
    </source>
</evidence>
<keyword evidence="14" id="KW-0106">Calcium</keyword>
<dbReference type="Pfam" id="PF11713">
    <property type="entry name" value="Peptidase_C80"/>
    <property type="match status" value="1"/>
</dbReference>
<evidence type="ECO:0000256" key="12">
    <source>
        <dbReference type="ARBA" id="ARBA00022807"/>
    </source>
</evidence>
<dbReference type="SUPFAM" id="SSF51120">
    <property type="entry name" value="beta-Roll"/>
    <property type="match status" value="1"/>
</dbReference>
<evidence type="ECO:0000313" key="24">
    <source>
        <dbReference type="Proteomes" id="UP000229378"/>
    </source>
</evidence>
<keyword evidence="6" id="KW-0800">Toxin</keyword>
<comment type="subcellular location">
    <subcellularLocation>
        <location evidence="2">Host cell membrane</location>
    </subcellularLocation>
    <subcellularLocation>
        <location evidence="21">Host cytoplasm</location>
        <location evidence="21">Host cytosol</location>
    </subcellularLocation>
    <subcellularLocation>
        <location evidence="3">Secreted</location>
    </subcellularLocation>
</comment>